<name>A0A7C9GQJ8_9SPHN</name>
<feature type="chain" id="PRO_5028891672" description="Peptidase C-terminal archaeal/bacterial domain-containing protein" evidence="2">
    <location>
        <begin position="20"/>
        <end position="496"/>
    </location>
</feature>
<reference evidence="3 4" key="1">
    <citation type="submission" date="2019-09" db="EMBL/GenBank/DDBJ databases">
        <title>Polymorphobacter sp. isolated from a lake in China.</title>
        <authorList>
            <person name="Liu Z."/>
        </authorList>
    </citation>
    <scope>NUCLEOTIDE SEQUENCE [LARGE SCALE GENOMIC DNA]</scope>
    <source>
        <strain evidence="3 4">D40P</strain>
    </source>
</reference>
<protein>
    <recommendedName>
        <fullName evidence="5">Peptidase C-terminal archaeal/bacterial domain-containing protein</fullName>
    </recommendedName>
</protein>
<evidence type="ECO:0000313" key="3">
    <source>
        <dbReference type="EMBL" id="MQT17736.1"/>
    </source>
</evidence>
<keyword evidence="2" id="KW-0732">Signal</keyword>
<dbReference type="Proteomes" id="UP000481327">
    <property type="component" value="Unassembled WGS sequence"/>
</dbReference>
<proteinExistence type="predicted"/>
<feature type="compositionally biased region" description="Basic and acidic residues" evidence="1">
    <location>
        <begin position="201"/>
        <end position="214"/>
    </location>
</feature>
<dbReference type="RefSeq" id="WP_152578165.1">
    <property type="nucleotide sequence ID" value="NZ_JAATJI010000002.1"/>
</dbReference>
<dbReference type="EMBL" id="WIOL01000003">
    <property type="protein sequence ID" value="MQT17736.1"/>
    <property type="molecule type" value="Genomic_DNA"/>
</dbReference>
<feature type="signal peptide" evidence="2">
    <location>
        <begin position="1"/>
        <end position="19"/>
    </location>
</feature>
<comment type="caution">
    <text evidence="3">The sequence shown here is derived from an EMBL/GenBank/DDBJ whole genome shotgun (WGS) entry which is preliminary data.</text>
</comment>
<gene>
    <name evidence="3" type="ORF">F3168_10740</name>
</gene>
<sequence>MRRAVLGLAPAVLSAAAAAAPGPDPARQIAARPVAASVAGDPSCNMTTVPLRAGGAGAQVATGTLQDQAGTLVRDGVAAMRLAGKPGLVMVDARWTDPARTTGPDIEILRCESGAADAAVPPRRPGRAAASAQAVEVDGMIAAAAPRPRRLDRSYDRNVAEAGAPGRSRAALMLADQGDYIVLVGGAPAGTAFTAEISSGNDDRPALRPLEKPTTRGSVDADSTRQHASLRPYVLHDLKIDADGPVLFRGTATGPLFLEVGDVSDDAAFDWFGLRRAGTTGNADGEIERLMLWRTRMEPGTESAFGLNLKQGSYLVRLRGVTPNSFGDYTVTITTPQGTDLLRIPDPEAVKLGVTRGTLVIGESFSQDADGAPQFRPTKLYQFKAKAGSGYEVRLESESPELDPFVGAGGMLSVLSTPRGKSQRTASGERFFALLANNDHPNVAGMTKSTDSCLFFVPQKDGPIVLKVIGTRPNQAGSFVLSVREQPAGCRSAPKE</sequence>
<keyword evidence="4" id="KW-1185">Reference proteome</keyword>
<dbReference type="AlphaFoldDB" id="A0A7C9GQJ8"/>
<organism evidence="3 4">
    <name type="scientific">Sandarakinorhabdus fusca</name>
    <dbReference type="NCBI Taxonomy" id="1439888"/>
    <lineage>
        <taxon>Bacteria</taxon>
        <taxon>Pseudomonadati</taxon>
        <taxon>Pseudomonadota</taxon>
        <taxon>Alphaproteobacteria</taxon>
        <taxon>Sphingomonadales</taxon>
        <taxon>Sphingosinicellaceae</taxon>
        <taxon>Sandarakinorhabdus</taxon>
    </lineage>
</organism>
<evidence type="ECO:0000256" key="1">
    <source>
        <dbReference type="SAM" id="MobiDB-lite"/>
    </source>
</evidence>
<feature type="region of interest" description="Disordered" evidence="1">
    <location>
        <begin position="196"/>
        <end position="226"/>
    </location>
</feature>
<evidence type="ECO:0008006" key="5">
    <source>
        <dbReference type="Google" id="ProtNLM"/>
    </source>
</evidence>
<evidence type="ECO:0000256" key="2">
    <source>
        <dbReference type="SAM" id="SignalP"/>
    </source>
</evidence>
<accession>A0A7C9GQJ8</accession>
<evidence type="ECO:0000313" key="4">
    <source>
        <dbReference type="Proteomes" id="UP000481327"/>
    </source>
</evidence>